<protein>
    <submittedName>
        <fullName evidence="1">Uncharacterized protein</fullName>
    </submittedName>
</protein>
<accession>A0A645GI79</accession>
<proteinExistence type="predicted"/>
<comment type="caution">
    <text evidence="1">The sequence shown here is derived from an EMBL/GenBank/DDBJ whole genome shotgun (WGS) entry which is preliminary data.</text>
</comment>
<sequence>MGRIFEIGDAKGCASALLEVLETMPRVKNIECSQFDRYSPDYVATEYEKLFLTIQAEIDSSTH</sequence>
<organism evidence="1">
    <name type="scientific">bioreactor metagenome</name>
    <dbReference type="NCBI Taxonomy" id="1076179"/>
    <lineage>
        <taxon>unclassified sequences</taxon>
        <taxon>metagenomes</taxon>
        <taxon>ecological metagenomes</taxon>
    </lineage>
</organism>
<dbReference type="AlphaFoldDB" id="A0A645GI79"/>
<dbReference type="EMBL" id="VSSQ01072120">
    <property type="protein sequence ID" value="MPN23564.1"/>
    <property type="molecule type" value="Genomic_DNA"/>
</dbReference>
<reference evidence="1" key="1">
    <citation type="submission" date="2019-08" db="EMBL/GenBank/DDBJ databases">
        <authorList>
            <person name="Kucharzyk K."/>
            <person name="Murdoch R.W."/>
            <person name="Higgins S."/>
            <person name="Loffler F."/>
        </authorList>
    </citation>
    <scope>NUCLEOTIDE SEQUENCE</scope>
</reference>
<name>A0A645GI79_9ZZZZ</name>
<gene>
    <name evidence="1" type="ORF">SDC9_170956</name>
</gene>
<evidence type="ECO:0000313" key="1">
    <source>
        <dbReference type="EMBL" id="MPN23564.1"/>
    </source>
</evidence>